<gene>
    <name evidence="3" type="ORF">CEP52_017072</name>
</gene>
<keyword evidence="1" id="KW-0147">Chitin-binding</keyword>
<evidence type="ECO:0000256" key="2">
    <source>
        <dbReference type="ARBA" id="ARBA00023026"/>
    </source>
</evidence>
<proteinExistence type="predicted"/>
<keyword evidence="2" id="KW-0843">Virulence</keyword>
<sequence>MSSSTCRGPQCTYLGERNKSPAKKGRCTGTAGYISDFEINEIIAKGGAIRTWYDEASDSDCLVYEGDEWVAYMSKVTKTRRMRDYMKLNFGGTTDWAIDLQGDFGKRNTSYPNTTHIQFYNRHV</sequence>
<dbReference type="SUPFAM" id="SSF54556">
    <property type="entry name" value="Chitinase insertion domain"/>
    <property type="match status" value="1"/>
</dbReference>
<name>A0A428RWR5_9HYPO</name>
<dbReference type="Proteomes" id="UP000287144">
    <property type="component" value="Unassembled WGS sequence"/>
</dbReference>
<dbReference type="EMBL" id="NKCK01000438">
    <property type="protein sequence ID" value="RSL81982.1"/>
    <property type="molecule type" value="Genomic_DNA"/>
</dbReference>
<evidence type="ECO:0000256" key="1">
    <source>
        <dbReference type="ARBA" id="ARBA00022669"/>
    </source>
</evidence>
<dbReference type="Gene3D" id="3.10.50.10">
    <property type="match status" value="1"/>
</dbReference>
<accession>A0A428RWR5</accession>
<evidence type="ECO:0000313" key="3">
    <source>
        <dbReference type="EMBL" id="RSL81982.1"/>
    </source>
</evidence>
<comment type="caution">
    <text evidence="3">The sequence shown here is derived from an EMBL/GenBank/DDBJ whole genome shotgun (WGS) entry which is preliminary data.</text>
</comment>
<dbReference type="STRING" id="1325735.A0A428RWR5"/>
<organism evidence="3 4">
    <name type="scientific">Fusarium oligoseptatum</name>
    <dbReference type="NCBI Taxonomy" id="2604345"/>
    <lineage>
        <taxon>Eukaryota</taxon>
        <taxon>Fungi</taxon>
        <taxon>Dikarya</taxon>
        <taxon>Ascomycota</taxon>
        <taxon>Pezizomycotina</taxon>
        <taxon>Sordariomycetes</taxon>
        <taxon>Hypocreomycetidae</taxon>
        <taxon>Hypocreales</taxon>
        <taxon>Nectriaceae</taxon>
        <taxon>Fusarium</taxon>
        <taxon>Fusarium solani species complex</taxon>
    </lineage>
</organism>
<keyword evidence="4" id="KW-1185">Reference proteome</keyword>
<dbReference type="PANTHER" id="PTHR47700">
    <property type="entry name" value="V CHITINASE, PUTATIVE (AFU_ORTHOLOGUE AFUA_6G13720)-RELATED"/>
    <property type="match status" value="1"/>
</dbReference>
<dbReference type="PANTHER" id="PTHR47700:SF2">
    <property type="entry name" value="CHITINASE"/>
    <property type="match status" value="1"/>
</dbReference>
<dbReference type="InterPro" id="IPR029070">
    <property type="entry name" value="Chitinase_insertion_sf"/>
</dbReference>
<evidence type="ECO:0000313" key="4">
    <source>
        <dbReference type="Proteomes" id="UP000287144"/>
    </source>
</evidence>
<protein>
    <recommendedName>
        <fullName evidence="5">Chitinase</fullName>
    </recommendedName>
</protein>
<evidence type="ECO:0008006" key="5">
    <source>
        <dbReference type="Google" id="ProtNLM"/>
    </source>
</evidence>
<dbReference type="GO" id="GO:0008061">
    <property type="term" value="F:chitin binding"/>
    <property type="evidence" value="ECO:0007669"/>
    <property type="project" value="UniProtKB-KW"/>
</dbReference>
<dbReference type="AlphaFoldDB" id="A0A428RWR5"/>
<dbReference type="InterPro" id="IPR053214">
    <property type="entry name" value="LysM12-like"/>
</dbReference>
<reference evidence="3 4" key="1">
    <citation type="submission" date="2017-06" db="EMBL/GenBank/DDBJ databases">
        <title>Comparative genomic analysis of Ambrosia Fusariam Clade fungi.</title>
        <authorList>
            <person name="Stajich J.E."/>
            <person name="Carrillo J."/>
            <person name="Kijimoto T."/>
            <person name="Eskalen A."/>
            <person name="O'Donnell K."/>
            <person name="Kasson M."/>
        </authorList>
    </citation>
    <scope>NUCLEOTIDE SEQUENCE [LARGE SCALE GENOMIC DNA]</scope>
    <source>
        <strain evidence="3 4">NRRL62579</strain>
    </source>
</reference>